<sequence>MNMFIATHGNVPISDDELKQLFLAAEYHPLDMERMLGQLDNQNMLPRGSTTKERQRALSDVIADQDLSRRMRVAQMHMRFLDYTLIAHAQTLESADSIRRVGPKRNIIDVEDPELLFKKREVQLTVFMVHHIIPLKTGAHRDLQFMVPEIASASAGFTAPQAIVARLSGSTPAIGMEMLTPECPVGCHPPAAGDIMYSMHFRGSVKEQFSWMEGKGSKLDIDQFIRLRYYDMLMMETGRIYGECRNVLKDDSWSNNIRFTLVRLCPEARECTTFAAAIEVIRAHIEKHKSTPPPFLPRSDEPSSLQETVAFYFPRLDLKETWMDTNIRSDTHFQGSFSALVTRIDEFKLETKLKWAGYTGCHFDVMWLASDPISISTTEADNEALKAEANNDMEIAYKLKSSTDRPPDLNDAAMRQNIVDYDKKYGSENSWTAKAIRLFPDIKRNTQVAMPADANIRSVHMLALAPIKRYVSLKETRDKLVEDNSHLESYRNTRDIGIMKTFMDTMDSKDFLLV</sequence>
<evidence type="ECO:0000313" key="1">
    <source>
        <dbReference type="EMBL" id="PIA16421.1"/>
    </source>
</evidence>
<evidence type="ECO:0000313" key="2">
    <source>
        <dbReference type="Proteomes" id="UP000242474"/>
    </source>
</evidence>
<protein>
    <submittedName>
        <fullName evidence="1">Uncharacterized protein</fullName>
    </submittedName>
</protein>
<keyword evidence="2" id="KW-1185">Reference proteome</keyword>
<gene>
    <name evidence="1" type="ORF">COEREDRAFT_81362</name>
</gene>
<organism evidence="1 2">
    <name type="scientific">Coemansia reversa (strain ATCC 12441 / NRRL 1564)</name>
    <dbReference type="NCBI Taxonomy" id="763665"/>
    <lineage>
        <taxon>Eukaryota</taxon>
        <taxon>Fungi</taxon>
        <taxon>Fungi incertae sedis</taxon>
        <taxon>Zoopagomycota</taxon>
        <taxon>Kickxellomycotina</taxon>
        <taxon>Kickxellomycetes</taxon>
        <taxon>Kickxellales</taxon>
        <taxon>Kickxellaceae</taxon>
        <taxon>Coemansia</taxon>
    </lineage>
</organism>
<name>A0A2G5BBP5_COERN</name>
<reference evidence="1 2" key="1">
    <citation type="journal article" date="2015" name="Genome Biol. Evol.">
        <title>Phylogenomic analyses indicate that early fungi evolved digesting cell walls of algal ancestors of land plants.</title>
        <authorList>
            <person name="Chang Y."/>
            <person name="Wang S."/>
            <person name="Sekimoto S."/>
            <person name="Aerts A.L."/>
            <person name="Choi C."/>
            <person name="Clum A."/>
            <person name="LaButti K.M."/>
            <person name="Lindquist E.A."/>
            <person name="Yee Ngan C."/>
            <person name="Ohm R.A."/>
            <person name="Salamov A.A."/>
            <person name="Grigoriev I.V."/>
            <person name="Spatafora J.W."/>
            <person name="Berbee M.L."/>
        </authorList>
    </citation>
    <scope>NUCLEOTIDE SEQUENCE [LARGE SCALE GENOMIC DNA]</scope>
    <source>
        <strain evidence="1 2">NRRL 1564</strain>
    </source>
</reference>
<dbReference type="Proteomes" id="UP000242474">
    <property type="component" value="Unassembled WGS sequence"/>
</dbReference>
<dbReference type="AlphaFoldDB" id="A0A2G5BBP5"/>
<proteinExistence type="predicted"/>
<dbReference type="OrthoDB" id="5565181at2759"/>
<accession>A0A2G5BBP5</accession>
<dbReference type="EMBL" id="KZ303500">
    <property type="protein sequence ID" value="PIA16421.1"/>
    <property type="molecule type" value="Genomic_DNA"/>
</dbReference>